<evidence type="ECO:0000313" key="1">
    <source>
        <dbReference type="EMBL" id="EER02308.1"/>
    </source>
</evidence>
<evidence type="ECO:0000313" key="2">
    <source>
        <dbReference type="Proteomes" id="UP000007800"/>
    </source>
</evidence>
<dbReference type="EMBL" id="GG683299">
    <property type="protein sequence ID" value="EER02308.1"/>
    <property type="molecule type" value="Genomic_DNA"/>
</dbReference>
<dbReference type="RefSeq" id="XP_002769590.1">
    <property type="nucleotide sequence ID" value="XM_002769544.1"/>
</dbReference>
<organism evidence="2">
    <name type="scientific">Perkinsus marinus (strain ATCC 50983 / TXsc)</name>
    <dbReference type="NCBI Taxonomy" id="423536"/>
    <lineage>
        <taxon>Eukaryota</taxon>
        <taxon>Sar</taxon>
        <taxon>Alveolata</taxon>
        <taxon>Perkinsozoa</taxon>
        <taxon>Perkinsea</taxon>
        <taxon>Perkinsida</taxon>
        <taxon>Perkinsidae</taxon>
        <taxon>Perkinsus</taxon>
    </lineage>
</organism>
<dbReference type="OrthoDB" id="418960at2759"/>
<keyword evidence="2" id="KW-1185">Reference proteome</keyword>
<gene>
    <name evidence="1" type="ORF">Pmar_PMAR006630</name>
</gene>
<reference evidence="1 2" key="1">
    <citation type="submission" date="2008-07" db="EMBL/GenBank/DDBJ databases">
        <authorList>
            <person name="El-Sayed N."/>
            <person name="Caler E."/>
            <person name="Inman J."/>
            <person name="Amedeo P."/>
            <person name="Hass B."/>
            <person name="Wortman J."/>
        </authorList>
    </citation>
    <scope>NUCLEOTIDE SEQUENCE [LARGE SCALE GENOMIC DNA]</scope>
    <source>
        <strain evidence="2">ATCC 50983 / TXsc</strain>
    </source>
</reference>
<dbReference type="InParanoid" id="C5LLT6"/>
<proteinExistence type="predicted"/>
<sequence length="345" mass="39215">MSCGQDTSRRPIIKALSKDFVLTASQVTMLFHATVNGEFKIPLLKSLMDNIADPANALFLVEYLSKSTILTKHPTNYSTSASPISKKTLVKGKVKPTDFKLNEHYDGMPFKYGRDWILPTSGIWEFDYVSPRRALKGGAITAEAWLRVTQSIQNALDEGRLSNEVIVMCLRRVSHLFYVNCSQIDVLLAMFPQTSQNLQIRRDIFTTLYNRIVDYVDIREHFCRPRLGLPPAFGPACIAILERQIGMLNLFNPLKADNAAFKCDFNSHEGRLMAQIILRLKKTEDNRIINSRFGASLEVILPMDAPPAWYQCVPFEGYWEGTYVGTNSKMNVRKDIAMTYCAYEF</sequence>
<dbReference type="GeneID" id="9055376"/>
<protein>
    <submittedName>
        <fullName evidence="1">Uncharacterized protein</fullName>
    </submittedName>
</protein>
<dbReference type="AlphaFoldDB" id="C5LLT6"/>
<dbReference type="Proteomes" id="UP000007800">
    <property type="component" value="Unassembled WGS sequence"/>
</dbReference>
<name>C5LLT6_PERM5</name>
<accession>C5LLT6</accession>